<sequence>MLETINTWGDYKARVREFDAVLEHAKAMSAALAGFVAPSAQAAYGGLIFIKLVAHCAALRSLAAESGDRTAKDLQDVPSMSALARCAVEAHDAFEYIAGHDVTDAERSFRIQLWELHDRVRRLKTFGDMDAADPRVGALRADVAARQSALEAHAFFASLHTELQAALRQRLAKGDPPAFHLGQRQRCALSGVNADWHNAVTLQLAQQVHTLPSSAALPMEVQPATTEALRLMVLPLLFALPFLARVTSTTAQLIPERAPEPPSRTARTMAAWRSVAEQAAP</sequence>
<proteinExistence type="predicted"/>
<organism evidence="1 2">
    <name type="scientific">Pelomonas parva</name>
    <dbReference type="NCBI Taxonomy" id="3299032"/>
    <lineage>
        <taxon>Bacteria</taxon>
        <taxon>Pseudomonadati</taxon>
        <taxon>Pseudomonadota</taxon>
        <taxon>Betaproteobacteria</taxon>
        <taxon>Burkholderiales</taxon>
        <taxon>Sphaerotilaceae</taxon>
        <taxon>Roseateles</taxon>
    </lineage>
</organism>
<dbReference type="Proteomes" id="UP001606210">
    <property type="component" value="Unassembled WGS sequence"/>
</dbReference>
<dbReference type="RefSeq" id="WP_394481960.1">
    <property type="nucleotide sequence ID" value="NZ_JBIGHV010000008.1"/>
</dbReference>
<dbReference type="EMBL" id="JBIGHV010000008">
    <property type="protein sequence ID" value="MFG6432247.1"/>
    <property type="molecule type" value="Genomic_DNA"/>
</dbReference>
<accession>A0ABW7F6J0</accession>
<evidence type="ECO:0000313" key="1">
    <source>
        <dbReference type="EMBL" id="MFG6432247.1"/>
    </source>
</evidence>
<comment type="caution">
    <text evidence="1">The sequence shown here is derived from an EMBL/GenBank/DDBJ whole genome shotgun (WGS) entry which is preliminary data.</text>
</comment>
<protein>
    <submittedName>
        <fullName evidence="1">Uncharacterized protein</fullName>
    </submittedName>
</protein>
<evidence type="ECO:0000313" key="2">
    <source>
        <dbReference type="Proteomes" id="UP001606210"/>
    </source>
</evidence>
<keyword evidence="2" id="KW-1185">Reference proteome</keyword>
<gene>
    <name evidence="1" type="ORF">ACG00Y_20170</name>
</gene>
<name>A0ABW7F6J0_9BURK</name>
<reference evidence="1 2" key="1">
    <citation type="submission" date="2024-08" db="EMBL/GenBank/DDBJ databases">
        <authorList>
            <person name="Lu H."/>
        </authorList>
    </citation>
    <scope>NUCLEOTIDE SEQUENCE [LARGE SCALE GENOMIC DNA]</scope>
    <source>
        <strain evidence="1 2">LYH14W</strain>
    </source>
</reference>